<dbReference type="InterPro" id="IPR052770">
    <property type="entry name" value="Cobalt_transport_CbiQ"/>
</dbReference>
<feature type="transmembrane region" description="Helical" evidence="6">
    <location>
        <begin position="186"/>
        <end position="203"/>
    </location>
</feature>
<evidence type="ECO:0000256" key="2">
    <source>
        <dbReference type="ARBA" id="ARBA00022475"/>
    </source>
</evidence>
<dbReference type="GO" id="GO:0006824">
    <property type="term" value="P:cobalt ion transport"/>
    <property type="evidence" value="ECO:0007669"/>
    <property type="project" value="InterPro"/>
</dbReference>
<dbReference type="STRING" id="115783.SAMN02745119_00302"/>
<evidence type="ECO:0000256" key="3">
    <source>
        <dbReference type="ARBA" id="ARBA00022692"/>
    </source>
</evidence>
<gene>
    <name evidence="7" type="ORF">SAMN02745119_00302</name>
</gene>
<dbReference type="InterPro" id="IPR012809">
    <property type="entry name" value="ECF_CbiQ"/>
</dbReference>
<feature type="transmembrane region" description="Helical" evidence="6">
    <location>
        <begin position="32"/>
        <end position="56"/>
    </location>
</feature>
<keyword evidence="8" id="KW-1185">Reference proteome</keyword>
<proteinExistence type="predicted"/>
<sequence length="204" mass="21576">MSGTVAFVIALITIIGAGIPVSRYLRAIAPALLFLGLSTLTLLVSFDSSGITFTGAGRDQAAQLCGRAAASVTALLFVALTTPMTEILSLLRKLKLPDLLLDMAVIGYRMLFVFSDAVQQIRTAQSARLGYANYRHSLRALGQLVAAVTLQVWQRAAALDLAASARCNDGSLRFLTPVYGHARRDLAVSLCAGAGLIMIALLPV</sequence>
<reference evidence="8" key="1">
    <citation type="submission" date="2017-02" db="EMBL/GenBank/DDBJ databases">
        <authorList>
            <person name="Varghese N."/>
            <person name="Submissions S."/>
        </authorList>
    </citation>
    <scope>NUCLEOTIDE SEQUENCE [LARGE SCALE GENOMIC DNA]</scope>
    <source>
        <strain evidence="8">ATCC BAA-34</strain>
    </source>
</reference>
<dbReference type="AlphaFoldDB" id="A0A1T4K4K5"/>
<evidence type="ECO:0000313" key="7">
    <source>
        <dbReference type="EMBL" id="SJZ37346.1"/>
    </source>
</evidence>
<dbReference type="PANTHER" id="PTHR43723">
    <property type="entry name" value="COBALT TRANSPORT PROTEIN CBIQ"/>
    <property type="match status" value="1"/>
</dbReference>
<name>A0A1T4K4K5_9BACT</name>
<accession>A0A1T4K4K5</accession>
<keyword evidence="2" id="KW-1003">Cell membrane</keyword>
<evidence type="ECO:0000313" key="8">
    <source>
        <dbReference type="Proteomes" id="UP000190102"/>
    </source>
</evidence>
<dbReference type="CDD" id="cd16914">
    <property type="entry name" value="EcfT"/>
    <property type="match status" value="1"/>
</dbReference>
<keyword evidence="5 6" id="KW-0472">Membrane</keyword>
<feature type="transmembrane region" description="Helical" evidence="6">
    <location>
        <begin position="68"/>
        <end position="91"/>
    </location>
</feature>
<dbReference type="GO" id="GO:0043190">
    <property type="term" value="C:ATP-binding cassette (ABC) transporter complex"/>
    <property type="evidence" value="ECO:0007669"/>
    <property type="project" value="InterPro"/>
</dbReference>
<dbReference type="EMBL" id="FUWR01000001">
    <property type="protein sequence ID" value="SJZ37346.1"/>
    <property type="molecule type" value="Genomic_DNA"/>
</dbReference>
<keyword evidence="4 6" id="KW-1133">Transmembrane helix</keyword>
<feature type="transmembrane region" description="Helical" evidence="6">
    <location>
        <begin position="6"/>
        <end position="25"/>
    </location>
</feature>
<evidence type="ECO:0000256" key="4">
    <source>
        <dbReference type="ARBA" id="ARBA00022989"/>
    </source>
</evidence>
<dbReference type="Pfam" id="PF02361">
    <property type="entry name" value="CbiQ"/>
    <property type="match status" value="1"/>
</dbReference>
<organism evidence="7 8">
    <name type="scientific">Trichlorobacter thiogenes</name>
    <dbReference type="NCBI Taxonomy" id="115783"/>
    <lineage>
        <taxon>Bacteria</taxon>
        <taxon>Pseudomonadati</taxon>
        <taxon>Thermodesulfobacteriota</taxon>
        <taxon>Desulfuromonadia</taxon>
        <taxon>Geobacterales</taxon>
        <taxon>Geobacteraceae</taxon>
        <taxon>Trichlorobacter</taxon>
    </lineage>
</organism>
<evidence type="ECO:0000256" key="5">
    <source>
        <dbReference type="ARBA" id="ARBA00023136"/>
    </source>
</evidence>
<dbReference type="InterPro" id="IPR003339">
    <property type="entry name" value="ABC/ECF_trnsptr_transmembrane"/>
</dbReference>
<dbReference type="NCBIfam" id="TIGR02454">
    <property type="entry name" value="ECF_T_CbiQ"/>
    <property type="match status" value="1"/>
</dbReference>
<comment type="subcellular location">
    <subcellularLocation>
        <location evidence="1">Cell membrane</location>
        <topology evidence="1">Multi-pass membrane protein</topology>
    </subcellularLocation>
</comment>
<dbReference type="Proteomes" id="UP000190102">
    <property type="component" value="Unassembled WGS sequence"/>
</dbReference>
<evidence type="ECO:0000256" key="1">
    <source>
        <dbReference type="ARBA" id="ARBA00004651"/>
    </source>
</evidence>
<keyword evidence="3 6" id="KW-0812">Transmembrane</keyword>
<evidence type="ECO:0000256" key="6">
    <source>
        <dbReference type="SAM" id="Phobius"/>
    </source>
</evidence>
<protein>
    <submittedName>
        <fullName evidence="7">Cobalt/nickel transport system permease protein</fullName>
    </submittedName>
</protein>
<dbReference type="PANTHER" id="PTHR43723:SF1">
    <property type="entry name" value="COBALT TRANSPORT PROTEIN CBIQ"/>
    <property type="match status" value="1"/>
</dbReference>